<name>A0AAE1XNJ1_9LAMI</name>
<gene>
    <name evidence="1" type="ORF">Salat_2580300</name>
</gene>
<proteinExistence type="predicted"/>
<evidence type="ECO:0000313" key="2">
    <source>
        <dbReference type="Proteomes" id="UP001293254"/>
    </source>
</evidence>
<dbReference type="Proteomes" id="UP001293254">
    <property type="component" value="Unassembled WGS sequence"/>
</dbReference>
<organism evidence="1 2">
    <name type="scientific">Sesamum alatum</name>
    <dbReference type="NCBI Taxonomy" id="300844"/>
    <lineage>
        <taxon>Eukaryota</taxon>
        <taxon>Viridiplantae</taxon>
        <taxon>Streptophyta</taxon>
        <taxon>Embryophyta</taxon>
        <taxon>Tracheophyta</taxon>
        <taxon>Spermatophyta</taxon>
        <taxon>Magnoliopsida</taxon>
        <taxon>eudicotyledons</taxon>
        <taxon>Gunneridae</taxon>
        <taxon>Pentapetalae</taxon>
        <taxon>asterids</taxon>
        <taxon>lamiids</taxon>
        <taxon>Lamiales</taxon>
        <taxon>Pedaliaceae</taxon>
        <taxon>Sesamum</taxon>
    </lineage>
</organism>
<comment type="caution">
    <text evidence="1">The sequence shown here is derived from an EMBL/GenBank/DDBJ whole genome shotgun (WGS) entry which is preliminary data.</text>
</comment>
<dbReference type="EMBL" id="JACGWO010000011">
    <property type="protein sequence ID" value="KAK4414734.1"/>
    <property type="molecule type" value="Genomic_DNA"/>
</dbReference>
<feature type="non-terminal residue" evidence="1">
    <location>
        <position position="1"/>
    </location>
</feature>
<accession>A0AAE1XNJ1</accession>
<reference evidence="1" key="2">
    <citation type="journal article" date="2024" name="Plant">
        <title>Genomic evolution and insights into agronomic trait innovations of Sesamum species.</title>
        <authorList>
            <person name="Miao H."/>
            <person name="Wang L."/>
            <person name="Qu L."/>
            <person name="Liu H."/>
            <person name="Sun Y."/>
            <person name="Le M."/>
            <person name="Wang Q."/>
            <person name="Wei S."/>
            <person name="Zheng Y."/>
            <person name="Lin W."/>
            <person name="Duan Y."/>
            <person name="Cao H."/>
            <person name="Xiong S."/>
            <person name="Wang X."/>
            <person name="Wei L."/>
            <person name="Li C."/>
            <person name="Ma Q."/>
            <person name="Ju M."/>
            <person name="Zhao R."/>
            <person name="Li G."/>
            <person name="Mu C."/>
            <person name="Tian Q."/>
            <person name="Mei H."/>
            <person name="Zhang T."/>
            <person name="Gao T."/>
            <person name="Zhang H."/>
        </authorList>
    </citation>
    <scope>NUCLEOTIDE SEQUENCE</scope>
    <source>
        <strain evidence="1">3651</strain>
    </source>
</reference>
<dbReference type="AlphaFoldDB" id="A0AAE1XNJ1"/>
<protein>
    <submittedName>
        <fullName evidence="1">Uncharacterized protein</fullName>
    </submittedName>
</protein>
<sequence>PAKQFHSSRKQSSSIFAPTTKRIGYNNQRSASCGGTVPSLASEETDGRFFFLYQLLALRSSEKEDRVKVKNGAERDYFRTFYYINSPGTPLLIKLIGPELFLQVRY</sequence>
<keyword evidence="2" id="KW-1185">Reference proteome</keyword>
<evidence type="ECO:0000313" key="1">
    <source>
        <dbReference type="EMBL" id="KAK4414734.1"/>
    </source>
</evidence>
<reference evidence="1" key="1">
    <citation type="submission" date="2020-06" db="EMBL/GenBank/DDBJ databases">
        <authorList>
            <person name="Li T."/>
            <person name="Hu X."/>
            <person name="Zhang T."/>
            <person name="Song X."/>
            <person name="Zhang H."/>
            <person name="Dai N."/>
            <person name="Sheng W."/>
            <person name="Hou X."/>
            <person name="Wei L."/>
        </authorList>
    </citation>
    <scope>NUCLEOTIDE SEQUENCE</scope>
    <source>
        <strain evidence="1">3651</strain>
        <tissue evidence="1">Leaf</tissue>
    </source>
</reference>